<dbReference type="Proteomes" id="UP001589718">
    <property type="component" value="Unassembled WGS sequence"/>
</dbReference>
<gene>
    <name evidence="1" type="ORF">ACFFTU_10800</name>
</gene>
<dbReference type="EMBL" id="JBHMCR010000006">
    <property type="protein sequence ID" value="MFB9520435.1"/>
    <property type="molecule type" value="Genomic_DNA"/>
</dbReference>
<keyword evidence="2" id="KW-1185">Reference proteome</keyword>
<organism evidence="1 2">
    <name type="scientific">Streptomyces cremeus</name>
    <dbReference type="NCBI Taxonomy" id="66881"/>
    <lineage>
        <taxon>Bacteria</taxon>
        <taxon>Bacillati</taxon>
        <taxon>Actinomycetota</taxon>
        <taxon>Actinomycetes</taxon>
        <taxon>Kitasatosporales</taxon>
        <taxon>Streptomycetaceae</taxon>
        <taxon>Streptomyces</taxon>
    </lineage>
</organism>
<evidence type="ECO:0008006" key="3">
    <source>
        <dbReference type="Google" id="ProtNLM"/>
    </source>
</evidence>
<evidence type="ECO:0000313" key="2">
    <source>
        <dbReference type="Proteomes" id="UP001589718"/>
    </source>
</evidence>
<reference evidence="1 2" key="1">
    <citation type="submission" date="2024-09" db="EMBL/GenBank/DDBJ databases">
        <authorList>
            <person name="Sun Q."/>
            <person name="Mori K."/>
        </authorList>
    </citation>
    <scope>NUCLEOTIDE SEQUENCE [LARGE SCALE GENOMIC DNA]</scope>
    <source>
        <strain evidence="1 2">JCM 4362</strain>
    </source>
</reference>
<name>A0ABV5PB57_STRCM</name>
<evidence type="ECO:0000313" key="1">
    <source>
        <dbReference type="EMBL" id="MFB9520435.1"/>
    </source>
</evidence>
<proteinExistence type="predicted"/>
<comment type="caution">
    <text evidence="1">The sequence shown here is derived from an EMBL/GenBank/DDBJ whole genome shotgun (WGS) entry which is preliminary data.</text>
</comment>
<protein>
    <recommendedName>
        <fullName evidence="3">Asp23/Gls24 family envelope stress response protein</fullName>
    </recommendedName>
</protein>
<sequence>MTGTGTGTGAAAGSAVGAVPAAERGAIRIADRVVAKIAAQAAREALPEPPPEGAPPHVTVDVRDASARLHVGVELAYPGDIGAQCAAVRQQVASRVGELAGLTVPEVTVLVERLHRAAPESGRMR</sequence>
<dbReference type="RefSeq" id="WP_345224265.1">
    <property type="nucleotide sequence ID" value="NZ_BAAAXE010000013.1"/>
</dbReference>
<accession>A0ABV5PB57</accession>